<gene>
    <name evidence="10" type="ORF">F8O03_16670</name>
</gene>
<evidence type="ECO:0000256" key="8">
    <source>
        <dbReference type="ARBA" id="ARBA00031155"/>
    </source>
</evidence>
<comment type="catalytic activity">
    <reaction evidence="9">
        <text>3 propionate 3-nitronate + 3 O2 + H2O = 3 3-oxopropanoate + 2 nitrate + nitrite + H2O2 + 3 H(+)</text>
        <dbReference type="Rhea" id="RHEA:57332"/>
        <dbReference type="ChEBI" id="CHEBI:15377"/>
        <dbReference type="ChEBI" id="CHEBI:15378"/>
        <dbReference type="ChEBI" id="CHEBI:15379"/>
        <dbReference type="ChEBI" id="CHEBI:16240"/>
        <dbReference type="ChEBI" id="CHEBI:16301"/>
        <dbReference type="ChEBI" id="CHEBI:17632"/>
        <dbReference type="ChEBI" id="CHEBI:33190"/>
        <dbReference type="ChEBI" id="CHEBI:136067"/>
    </reaction>
</comment>
<dbReference type="SUPFAM" id="SSF51412">
    <property type="entry name" value="Inosine monophosphate dehydrogenase (IMPDH)"/>
    <property type="match status" value="1"/>
</dbReference>
<comment type="similarity">
    <text evidence="2">Belongs to the nitronate monooxygenase family. NMO class I subfamily.</text>
</comment>
<evidence type="ECO:0000256" key="7">
    <source>
        <dbReference type="ARBA" id="ARBA00023033"/>
    </source>
</evidence>
<evidence type="ECO:0000256" key="9">
    <source>
        <dbReference type="ARBA" id="ARBA00049401"/>
    </source>
</evidence>
<keyword evidence="7 10" id="KW-0503">Monooxygenase</keyword>
<evidence type="ECO:0000256" key="4">
    <source>
        <dbReference type="ARBA" id="ARBA00022630"/>
    </source>
</evidence>
<proteinExistence type="inferred from homology"/>
<dbReference type="CDD" id="cd04730">
    <property type="entry name" value="NPD_like"/>
    <property type="match status" value="1"/>
</dbReference>
<reference evidence="10 11" key="1">
    <citation type="submission" date="2019-09" db="EMBL/GenBank/DDBJ databases">
        <title>Phylogeny of genus Pseudoclavibacter and closely related genus.</title>
        <authorList>
            <person name="Li Y."/>
        </authorList>
    </citation>
    <scope>NUCLEOTIDE SEQUENCE [LARGE SCALE GENOMIC DNA]</scope>
    <source>
        <strain evidence="10 11">THG-MD12</strain>
    </source>
</reference>
<dbReference type="RefSeq" id="WP_151424871.1">
    <property type="nucleotide sequence ID" value="NZ_WBJX01000007.1"/>
</dbReference>
<name>A0A7J5AYK9_9MICO</name>
<dbReference type="Pfam" id="PF03060">
    <property type="entry name" value="NMO"/>
    <property type="match status" value="1"/>
</dbReference>
<dbReference type="AlphaFoldDB" id="A0A7J5AYK9"/>
<evidence type="ECO:0000256" key="2">
    <source>
        <dbReference type="ARBA" id="ARBA00009881"/>
    </source>
</evidence>
<keyword evidence="6" id="KW-0560">Oxidoreductase</keyword>
<organism evidence="10 11">
    <name type="scientific">Pseudoclavibacter terrae</name>
    <dbReference type="NCBI Taxonomy" id="1530195"/>
    <lineage>
        <taxon>Bacteria</taxon>
        <taxon>Bacillati</taxon>
        <taxon>Actinomycetota</taxon>
        <taxon>Actinomycetes</taxon>
        <taxon>Micrococcales</taxon>
        <taxon>Microbacteriaceae</taxon>
        <taxon>Pseudoclavibacter</taxon>
    </lineage>
</organism>
<accession>A0A7J5AYK9</accession>
<keyword evidence="11" id="KW-1185">Reference proteome</keyword>
<sequence>MSLPPPLDTFKRIAVAPMAGGPSTPALVIAAANAGHFAQLAGGYKTAAALEAQIAEVTEAGVQVFGVNLFVPNPHPIDEAGYAAYWERIRQDASTHDETATMAPRLEDDDEWAEKLDAVILGRVPAVSFTFGLPSPDVFRRLKTAGVHTIQTVTSVNEARRAAAAGADALTVQGHDAGGHSGVWDADTLPENVPLATLVERVRTVTDLPLIASGGITRRDQAREVLDAGADLVAVGTVVLRSDESGASATHKAALADERYSETTLTRAFTGRPARALVNAFVASHTDAPVGYPALHHLTRAMRAKATAAGDSTLVNLWAGEGWREAKDGPIVTILDALEP</sequence>
<dbReference type="GO" id="GO:0009636">
    <property type="term" value="P:response to toxic substance"/>
    <property type="evidence" value="ECO:0007669"/>
    <property type="project" value="UniProtKB-KW"/>
</dbReference>
<dbReference type="PANTHER" id="PTHR42747:SF3">
    <property type="entry name" value="NITRONATE MONOOXYGENASE-RELATED"/>
    <property type="match status" value="1"/>
</dbReference>
<dbReference type="InterPro" id="IPR004136">
    <property type="entry name" value="NMO"/>
</dbReference>
<evidence type="ECO:0000256" key="6">
    <source>
        <dbReference type="ARBA" id="ARBA00023002"/>
    </source>
</evidence>
<comment type="cofactor">
    <cofactor evidence="1">
        <name>FMN</name>
        <dbReference type="ChEBI" id="CHEBI:58210"/>
    </cofactor>
</comment>
<protein>
    <recommendedName>
        <fullName evidence="8">Propionate 3-nitronate monooxygenase</fullName>
    </recommendedName>
</protein>
<evidence type="ECO:0000313" key="10">
    <source>
        <dbReference type="EMBL" id="KAB1636162.1"/>
    </source>
</evidence>
<evidence type="ECO:0000256" key="5">
    <source>
        <dbReference type="ARBA" id="ARBA00022643"/>
    </source>
</evidence>
<dbReference type="Gene3D" id="3.20.20.70">
    <property type="entry name" value="Aldolase class I"/>
    <property type="match status" value="1"/>
</dbReference>
<keyword evidence="4" id="KW-0285">Flavoprotein</keyword>
<keyword evidence="3" id="KW-0216">Detoxification</keyword>
<dbReference type="PANTHER" id="PTHR42747">
    <property type="entry name" value="NITRONATE MONOOXYGENASE-RELATED"/>
    <property type="match status" value="1"/>
</dbReference>
<dbReference type="InterPro" id="IPR013785">
    <property type="entry name" value="Aldolase_TIM"/>
</dbReference>
<dbReference type="OrthoDB" id="9778912at2"/>
<evidence type="ECO:0000256" key="3">
    <source>
        <dbReference type="ARBA" id="ARBA00022575"/>
    </source>
</evidence>
<comment type="caution">
    <text evidence="10">The sequence shown here is derived from an EMBL/GenBank/DDBJ whole genome shotgun (WGS) entry which is preliminary data.</text>
</comment>
<evidence type="ECO:0000256" key="1">
    <source>
        <dbReference type="ARBA" id="ARBA00001917"/>
    </source>
</evidence>
<dbReference type="EMBL" id="WBJX01000007">
    <property type="protein sequence ID" value="KAB1636162.1"/>
    <property type="molecule type" value="Genomic_DNA"/>
</dbReference>
<keyword evidence="5" id="KW-0288">FMN</keyword>
<evidence type="ECO:0000313" key="11">
    <source>
        <dbReference type="Proteomes" id="UP000490386"/>
    </source>
</evidence>
<dbReference type="Proteomes" id="UP000490386">
    <property type="component" value="Unassembled WGS sequence"/>
</dbReference>
<dbReference type="GO" id="GO:0018580">
    <property type="term" value="F:nitronate monooxygenase activity"/>
    <property type="evidence" value="ECO:0007669"/>
    <property type="project" value="InterPro"/>
</dbReference>